<evidence type="ECO:0000259" key="1">
    <source>
        <dbReference type="Pfam" id="PF01526"/>
    </source>
</evidence>
<sequence length="487" mass="52703">MDGKTTLLKRHNDARRLATLLATAVHLTTRAVDDALDLLEVLIATKLLAKAERETAKEKMKTLPRVERAGAKLATAFQVVFDTTAEQVDTDTGEISAPKVQTLAAMWEQIEAVVARSELAAAIAALFELTPPLDSDADQAWRAMLATRFGTVRPFLKLLVKVVDFGATPEGAPILAALKTLPELMGRKKVGPVEIDTELLAGSWRRLVLTAPGLEPGTVGWKAYVFCVLEQFHHMLRRREIFAKNSSKWGDPRAKLLAGEAWEQAKSTVLASLGLPEGAGERLAARAALLDGTYREVSGRLPENAQISFDDDGRLHFAALEPEPEPASLLGLRAAVNAMLPRVDLPEVLLEVFSWTGADQAFTSVTGGEARLKDLPVTIAALLVAHGCNVGYTPVISGVDALKYGRLSHVDQTYLRLATYFSELTERPLSSPKGRLRGLKNSSQSSFSAVSKYSSAARVRRKEPTRRRVTAPGVSLSSAQVVPVACS</sequence>
<protein>
    <submittedName>
        <fullName evidence="2">Tn3 family transposase</fullName>
    </submittedName>
</protein>
<organism evidence="2 3">
    <name type="scientific">Streptomyces castrisilvae</name>
    <dbReference type="NCBI Taxonomy" id="3033811"/>
    <lineage>
        <taxon>Bacteria</taxon>
        <taxon>Bacillati</taxon>
        <taxon>Actinomycetota</taxon>
        <taxon>Actinomycetes</taxon>
        <taxon>Kitasatosporales</taxon>
        <taxon>Streptomycetaceae</taxon>
        <taxon>Streptomyces</taxon>
    </lineage>
</organism>
<accession>A0ABY9HUZ3</accession>
<keyword evidence="2" id="KW-0614">Plasmid</keyword>
<name>A0ABY9HUZ3_9ACTN</name>
<reference evidence="2 3" key="1">
    <citation type="submission" date="2023-03" db="EMBL/GenBank/DDBJ databases">
        <title>Isolation and description of six Streptomyces strains from soil environments, able to metabolize different microbial glucans.</title>
        <authorList>
            <person name="Widen T."/>
            <person name="Larsbrink J."/>
        </authorList>
    </citation>
    <scope>NUCLEOTIDE SEQUENCE [LARGE SCALE GENOMIC DNA]</scope>
    <source>
        <strain evidence="2 3">Mut1</strain>
        <plasmid evidence="2 3">unnamed1</plasmid>
    </source>
</reference>
<dbReference type="Pfam" id="PF01526">
    <property type="entry name" value="DDE_Tnp_Tn3"/>
    <property type="match status" value="1"/>
</dbReference>
<dbReference type="InterPro" id="IPR002513">
    <property type="entry name" value="Tn3_Tnp_DDE_dom"/>
</dbReference>
<feature type="domain" description="Tn3 transposase DDE" evidence="1">
    <location>
        <begin position="347"/>
        <end position="420"/>
    </location>
</feature>
<evidence type="ECO:0000313" key="2">
    <source>
        <dbReference type="EMBL" id="WLQ38375.1"/>
    </source>
</evidence>
<proteinExistence type="predicted"/>
<dbReference type="Proteomes" id="UP001239522">
    <property type="component" value="Plasmid unnamed1"/>
</dbReference>
<keyword evidence="3" id="KW-1185">Reference proteome</keyword>
<evidence type="ECO:0000313" key="3">
    <source>
        <dbReference type="Proteomes" id="UP001239522"/>
    </source>
</evidence>
<geneLocation type="plasmid" evidence="2 3">
    <name>unnamed1</name>
</geneLocation>
<dbReference type="EMBL" id="CP120998">
    <property type="protein sequence ID" value="WLQ38375.1"/>
    <property type="molecule type" value="Genomic_DNA"/>
</dbReference>
<gene>
    <name evidence="2" type="ORF">P8A18_33140</name>
</gene>